<protein>
    <submittedName>
        <fullName evidence="1">Uncharacterized protein</fullName>
    </submittedName>
</protein>
<accession>A0ABP0E4M6</accession>
<dbReference type="Proteomes" id="UP001642501">
    <property type="component" value="Unassembled WGS sequence"/>
</dbReference>
<feature type="non-terminal residue" evidence="1">
    <location>
        <position position="1"/>
    </location>
</feature>
<keyword evidence="2" id="KW-1185">Reference proteome</keyword>
<evidence type="ECO:0000313" key="1">
    <source>
        <dbReference type="EMBL" id="CAK7275544.1"/>
    </source>
</evidence>
<reference evidence="1 2" key="1">
    <citation type="submission" date="2024-01" db="EMBL/GenBank/DDBJ databases">
        <authorList>
            <person name="Allen C."/>
            <person name="Tagirdzhanova G."/>
        </authorList>
    </citation>
    <scope>NUCLEOTIDE SEQUENCE [LARGE SCALE GENOMIC DNA]</scope>
    <source>
        <strain evidence="1 2">CBS 573.63</strain>
    </source>
</reference>
<comment type="caution">
    <text evidence="1">The sequence shown here is derived from an EMBL/GenBank/DDBJ whole genome shotgun (WGS) entry which is preliminary data.</text>
</comment>
<dbReference type="EMBL" id="CAWUOM010000254">
    <property type="protein sequence ID" value="CAK7275544.1"/>
    <property type="molecule type" value="Genomic_DNA"/>
</dbReference>
<organism evidence="1 2">
    <name type="scientific">Sporothrix epigloea</name>
    <dbReference type="NCBI Taxonomy" id="1892477"/>
    <lineage>
        <taxon>Eukaryota</taxon>
        <taxon>Fungi</taxon>
        <taxon>Dikarya</taxon>
        <taxon>Ascomycota</taxon>
        <taxon>Pezizomycotina</taxon>
        <taxon>Sordariomycetes</taxon>
        <taxon>Sordariomycetidae</taxon>
        <taxon>Ophiostomatales</taxon>
        <taxon>Ophiostomataceae</taxon>
        <taxon>Sporothrix</taxon>
    </lineage>
</organism>
<evidence type="ECO:0000313" key="2">
    <source>
        <dbReference type="Proteomes" id="UP001642501"/>
    </source>
</evidence>
<sequence>RTGSWKAAGRDGPPKGFLKACGQSLLEALQVITEASLRLGYFSRVLSTRADMQRKYDNAVLAMPTRPSNYDD</sequence>
<name>A0ABP0E4M6_9PEZI</name>
<gene>
    <name evidence="1" type="ORF">SEPCBS57363_006747</name>
</gene>
<proteinExistence type="predicted"/>